<organism evidence="1 2">
    <name type="scientific">Aspergillus brunneoviolaceus CBS 621.78</name>
    <dbReference type="NCBI Taxonomy" id="1450534"/>
    <lineage>
        <taxon>Eukaryota</taxon>
        <taxon>Fungi</taxon>
        <taxon>Dikarya</taxon>
        <taxon>Ascomycota</taxon>
        <taxon>Pezizomycotina</taxon>
        <taxon>Eurotiomycetes</taxon>
        <taxon>Eurotiomycetidae</taxon>
        <taxon>Eurotiales</taxon>
        <taxon>Aspergillaceae</taxon>
        <taxon>Aspergillus</taxon>
        <taxon>Aspergillus subgen. Circumdati</taxon>
    </lineage>
</organism>
<dbReference type="Proteomes" id="UP000249057">
    <property type="component" value="Unassembled WGS sequence"/>
</dbReference>
<sequence length="278" mass="31612">MSSTRYFPKTGKTNITRNGWSMKPHALMTIRSTRARADTPLRRRARGISETELDATEALAKHSYNGECRALSIFSESGYTPVFYGSEELSSDQNPFFRHGHVWAMAMGLADGTSLVDLSDLSYSDKVIIQEEMIKALEYMRLRGWGWYMPETEQIFYDHTRRSVSIVVLSRAVIDDDDCSAPPPEDRITRDHPEFISFGINWRMWGISMPEIWAKSLIIAKSWHLFSVDRHTHHVLVVNSMPLEKGDFCLTVILHIIASQANESNFKGPSESLPATLP</sequence>
<evidence type="ECO:0000313" key="1">
    <source>
        <dbReference type="EMBL" id="RAH46278.1"/>
    </source>
</evidence>
<accession>A0ACD1GAT2</accession>
<evidence type="ECO:0000313" key="2">
    <source>
        <dbReference type="Proteomes" id="UP000249057"/>
    </source>
</evidence>
<name>A0ACD1GAT2_9EURO</name>
<reference evidence="1" key="1">
    <citation type="submission" date="2018-02" db="EMBL/GenBank/DDBJ databases">
        <title>The genomes of Aspergillus section Nigri reveals drivers in fungal speciation.</title>
        <authorList>
            <consortium name="DOE Joint Genome Institute"/>
            <person name="Vesth T.C."/>
            <person name="Nybo J."/>
            <person name="Theobald S."/>
            <person name="Brandl J."/>
            <person name="Frisvad J.C."/>
            <person name="Nielsen K.F."/>
            <person name="Lyhne E.K."/>
            <person name="Kogle M.E."/>
            <person name="Kuo A."/>
            <person name="Riley R."/>
            <person name="Clum A."/>
            <person name="Nolan M."/>
            <person name="Lipzen A."/>
            <person name="Salamov A."/>
            <person name="Henrissat B."/>
            <person name="Wiebenga A."/>
            <person name="De vries R.P."/>
            <person name="Grigoriev I.V."/>
            <person name="Mortensen U.H."/>
            <person name="Andersen M.R."/>
            <person name="Baker S.E."/>
        </authorList>
    </citation>
    <scope>NUCLEOTIDE SEQUENCE</scope>
    <source>
        <strain evidence="1">CBS 621.78</strain>
    </source>
</reference>
<gene>
    <name evidence="1" type="ORF">BO95DRAFT_431533</name>
</gene>
<keyword evidence="2" id="KW-1185">Reference proteome</keyword>
<proteinExistence type="predicted"/>
<protein>
    <submittedName>
        <fullName evidence="1">Uncharacterized protein</fullName>
    </submittedName>
</protein>
<dbReference type="EMBL" id="KZ825339">
    <property type="protein sequence ID" value="RAH46278.1"/>
    <property type="molecule type" value="Genomic_DNA"/>
</dbReference>